<evidence type="ECO:0000313" key="3">
    <source>
        <dbReference type="EMBL" id="TYP88223.1"/>
    </source>
</evidence>
<sequence>MNEEDRMGKEVAKLLNLGLADIDQNTLYRLQMVRRSVLENYQPNEQIFHVGRGISAHSGYGWFFARANKLVFSLVILLILMVSLHLKSNYDIDENAALDTMLLADDLPIDVYLSDEFDLWLDSPR</sequence>
<protein>
    <submittedName>
        <fullName evidence="3">Uncharacterized protein DUF3619</fullName>
    </submittedName>
</protein>
<reference evidence="2 4" key="2">
    <citation type="journal article" date="2016" name="Genome Announc.">
        <title>Genome Sequence of Nitrosomonas communis Strain Nm2, a Mesophilic Ammonia-Oxidizing Bacterium Isolated from Mediterranean Soil.</title>
        <authorList>
            <person name="Kozlowski J.A."/>
            <person name="Kits K.D."/>
            <person name="Stein L.Y."/>
        </authorList>
    </citation>
    <scope>NUCLEOTIDE SEQUENCE [LARGE SCALE GENOMIC DNA]</scope>
    <source>
        <strain evidence="2 4">Nm2</strain>
    </source>
</reference>
<dbReference type="EMBL" id="CP011451">
    <property type="protein sequence ID" value="AKH38842.1"/>
    <property type="molecule type" value="Genomic_DNA"/>
</dbReference>
<keyword evidence="4" id="KW-1185">Reference proteome</keyword>
<dbReference type="Proteomes" id="UP000324176">
    <property type="component" value="Unassembled WGS sequence"/>
</dbReference>
<dbReference type="AlphaFoldDB" id="A0A0F7KJ86"/>
<dbReference type="InterPro" id="IPR022064">
    <property type="entry name" value="DUF3619"/>
</dbReference>
<reference evidence="4" key="1">
    <citation type="submission" date="2015-05" db="EMBL/GenBank/DDBJ databases">
        <title>Draft genome of Nitrosomonas communis strain Nm2.</title>
        <authorList>
            <person name="Kozlowski J.A."/>
            <person name="Kits K.D."/>
            <person name="Stein L.Y."/>
        </authorList>
    </citation>
    <scope>NUCLEOTIDE SEQUENCE [LARGE SCALE GENOMIC DNA]</scope>
    <source>
        <strain evidence="4">Nm2</strain>
    </source>
</reference>
<evidence type="ECO:0000256" key="1">
    <source>
        <dbReference type="SAM" id="Phobius"/>
    </source>
</evidence>
<dbReference type="KEGG" id="nco:AAW31_15180"/>
<dbReference type="Proteomes" id="UP000034156">
    <property type="component" value="Chromosome"/>
</dbReference>
<evidence type="ECO:0000313" key="2">
    <source>
        <dbReference type="EMBL" id="AKH38842.1"/>
    </source>
</evidence>
<gene>
    <name evidence="2" type="ORF">AAW31_15180</name>
    <name evidence="3" type="ORF">BCL69_10218</name>
</gene>
<keyword evidence="1" id="KW-1133">Transmembrane helix</keyword>
<keyword evidence="1" id="KW-0472">Membrane</keyword>
<evidence type="ECO:0000313" key="5">
    <source>
        <dbReference type="Proteomes" id="UP000324176"/>
    </source>
</evidence>
<dbReference type="PATRIC" id="fig|44574.3.peg.3673"/>
<reference evidence="3 5" key="3">
    <citation type="submission" date="2019-07" db="EMBL/GenBank/DDBJ databases">
        <title>Active sludge and wastewater microbial communities from Klosterneuburg, Austria.</title>
        <authorList>
            <person name="Wagner M."/>
        </authorList>
    </citation>
    <scope>NUCLEOTIDE SEQUENCE [LARGE SCALE GENOMIC DNA]</scope>
    <source>
        <strain evidence="3 5">Nm2</strain>
    </source>
</reference>
<organism evidence="2 4">
    <name type="scientific">Nitrosomonas communis</name>
    <dbReference type="NCBI Taxonomy" id="44574"/>
    <lineage>
        <taxon>Bacteria</taxon>
        <taxon>Pseudomonadati</taxon>
        <taxon>Pseudomonadota</taxon>
        <taxon>Betaproteobacteria</taxon>
        <taxon>Nitrosomonadales</taxon>
        <taxon>Nitrosomonadaceae</taxon>
        <taxon>Nitrosomonas</taxon>
    </lineage>
</organism>
<proteinExistence type="predicted"/>
<feature type="transmembrane region" description="Helical" evidence="1">
    <location>
        <begin position="70"/>
        <end position="86"/>
    </location>
</feature>
<dbReference type="OrthoDB" id="8562153at2"/>
<accession>A0A0F7KJ86</accession>
<dbReference type="Pfam" id="PF12279">
    <property type="entry name" value="DUF3619"/>
    <property type="match status" value="1"/>
</dbReference>
<name>A0A0F7KJ86_9PROT</name>
<dbReference type="RefSeq" id="WP_046850876.1">
    <property type="nucleotide sequence ID" value="NZ_CBDIPD010000111.1"/>
</dbReference>
<keyword evidence="1" id="KW-0812">Transmembrane</keyword>
<evidence type="ECO:0000313" key="4">
    <source>
        <dbReference type="Proteomes" id="UP000034156"/>
    </source>
</evidence>
<dbReference type="EMBL" id="VNHT01000021">
    <property type="protein sequence ID" value="TYP88223.1"/>
    <property type="molecule type" value="Genomic_DNA"/>
</dbReference>